<dbReference type="PANTHER" id="PTHR33823">
    <property type="entry name" value="RNA POLYMERASE-BINDING TRANSCRIPTION FACTOR DKSA-RELATED"/>
    <property type="match status" value="1"/>
</dbReference>
<dbReference type="InterPro" id="IPR020458">
    <property type="entry name" value="Znf_DskA_TraR_CS"/>
</dbReference>
<dbReference type="PANTHER" id="PTHR33823:SF4">
    <property type="entry name" value="GENERAL STRESS PROTEIN 16O"/>
    <property type="match status" value="1"/>
</dbReference>
<protein>
    <submittedName>
        <fullName evidence="7">TraR/DksA C4-type zinc finger protein</fullName>
    </submittedName>
</protein>
<dbReference type="InterPro" id="IPR000962">
    <property type="entry name" value="Znf_DskA_TraR"/>
</dbReference>
<evidence type="ECO:0000256" key="4">
    <source>
        <dbReference type="PROSITE-ProRule" id="PRU00510"/>
    </source>
</evidence>
<organism evidence="7 8">
    <name type="scientific">Amphritea atlantica</name>
    <dbReference type="NCBI Taxonomy" id="355243"/>
    <lineage>
        <taxon>Bacteria</taxon>
        <taxon>Pseudomonadati</taxon>
        <taxon>Pseudomonadota</taxon>
        <taxon>Gammaproteobacteria</taxon>
        <taxon>Oceanospirillales</taxon>
        <taxon>Oceanospirillaceae</taxon>
        <taxon>Amphritea</taxon>
    </lineage>
</organism>
<dbReference type="EMBL" id="CP073344">
    <property type="protein sequence ID" value="UTW01811.1"/>
    <property type="molecule type" value="Genomic_DNA"/>
</dbReference>
<dbReference type="Proteomes" id="UP001059950">
    <property type="component" value="Chromosome"/>
</dbReference>
<dbReference type="InterPro" id="IPR037187">
    <property type="entry name" value="DnaK_N"/>
</dbReference>
<dbReference type="Pfam" id="PF01258">
    <property type="entry name" value="zf-dskA_traR"/>
    <property type="match status" value="1"/>
</dbReference>
<evidence type="ECO:0000256" key="3">
    <source>
        <dbReference type="ARBA" id="ARBA00022833"/>
    </source>
</evidence>
<keyword evidence="5" id="KW-0175">Coiled coil</keyword>
<evidence type="ECO:0000313" key="7">
    <source>
        <dbReference type="EMBL" id="UTW01811.1"/>
    </source>
</evidence>
<keyword evidence="1" id="KW-0479">Metal-binding</keyword>
<proteinExistence type="predicted"/>
<evidence type="ECO:0000256" key="5">
    <source>
        <dbReference type="SAM" id="Coils"/>
    </source>
</evidence>
<keyword evidence="2" id="KW-0863">Zinc-finger</keyword>
<gene>
    <name evidence="7" type="ORF">KDX31_10520</name>
</gene>
<feature type="domain" description="Zinc finger DksA/TraR C4-type" evidence="6">
    <location>
        <begin position="93"/>
        <end position="125"/>
    </location>
</feature>
<reference evidence="7" key="1">
    <citation type="submission" date="2021-04" db="EMBL/GenBank/DDBJ databases">
        <title>Oceanospirillales bacteria with DddD are important DMSP degraders in coastal seawater.</title>
        <authorList>
            <person name="Liu J."/>
        </authorList>
    </citation>
    <scope>NUCLEOTIDE SEQUENCE</scope>
    <source>
        <strain evidence="7">GY6</strain>
    </source>
</reference>
<dbReference type="SUPFAM" id="SSF109635">
    <property type="entry name" value="DnaK suppressor protein DksA, alpha-hairpin domain"/>
    <property type="match status" value="1"/>
</dbReference>
<keyword evidence="3" id="KW-0862">Zinc</keyword>
<dbReference type="PROSITE" id="PS01102">
    <property type="entry name" value="ZF_DKSA_1"/>
    <property type="match status" value="1"/>
</dbReference>
<dbReference type="Gene3D" id="1.20.120.910">
    <property type="entry name" value="DksA, coiled-coil domain"/>
    <property type="match status" value="1"/>
</dbReference>
<evidence type="ECO:0000256" key="1">
    <source>
        <dbReference type="ARBA" id="ARBA00022723"/>
    </source>
</evidence>
<feature type="zinc finger region" description="dksA C4-type" evidence="4">
    <location>
        <begin position="96"/>
        <end position="120"/>
    </location>
</feature>
<dbReference type="PROSITE" id="PS51128">
    <property type="entry name" value="ZF_DKSA_2"/>
    <property type="match status" value="1"/>
</dbReference>
<dbReference type="SUPFAM" id="SSF57716">
    <property type="entry name" value="Glucocorticoid receptor-like (DNA-binding domain)"/>
    <property type="match status" value="1"/>
</dbReference>
<name>A0ABY5GQI8_9GAMM</name>
<evidence type="ECO:0000259" key="6">
    <source>
        <dbReference type="Pfam" id="PF01258"/>
    </source>
</evidence>
<feature type="coiled-coil region" evidence="5">
    <location>
        <begin position="18"/>
        <end position="91"/>
    </location>
</feature>
<keyword evidence="8" id="KW-1185">Reference proteome</keyword>
<evidence type="ECO:0000256" key="2">
    <source>
        <dbReference type="ARBA" id="ARBA00022771"/>
    </source>
</evidence>
<sequence>MNTMKLCCLNQSQLKGLKNELLILHEQLQADLQAEQSDQQEELRQLNCTEVLDRSEAAAVTGHNLTSLSHIKQLEEEIRECQNALQRIESGHYGCCEQCGEVIELNRLMANPAAVLCVGCQSRDELHRTRGSASCF</sequence>
<evidence type="ECO:0000313" key="8">
    <source>
        <dbReference type="Proteomes" id="UP001059950"/>
    </source>
</evidence>
<accession>A0ABY5GQI8</accession>